<dbReference type="PANTHER" id="PTHR19860:SF17">
    <property type="entry name" value="FBA DOMAIN-CONTAINING PROTEIN"/>
    <property type="match status" value="1"/>
</dbReference>
<keyword evidence="5" id="KW-1185">Reference proteome</keyword>
<dbReference type="GO" id="GO:0080008">
    <property type="term" value="C:Cul4-RING E3 ubiquitin ligase complex"/>
    <property type="evidence" value="ECO:0007669"/>
    <property type="project" value="TreeGrafter"/>
</dbReference>
<dbReference type="Pfam" id="PF05729">
    <property type="entry name" value="NACHT"/>
    <property type="match status" value="1"/>
</dbReference>
<evidence type="ECO:0000256" key="1">
    <source>
        <dbReference type="ARBA" id="ARBA00022737"/>
    </source>
</evidence>
<dbReference type="PROSITE" id="PS51114">
    <property type="entry name" value="FBA"/>
    <property type="match status" value="1"/>
</dbReference>
<dbReference type="InterPro" id="IPR011990">
    <property type="entry name" value="TPR-like_helical_dom_sf"/>
</dbReference>
<feature type="region of interest" description="Disordered" evidence="2">
    <location>
        <begin position="666"/>
        <end position="686"/>
    </location>
</feature>
<dbReference type="Proteomes" id="UP001209878">
    <property type="component" value="Unassembled WGS sequence"/>
</dbReference>
<dbReference type="Pfam" id="PF04300">
    <property type="entry name" value="FBA"/>
    <property type="match status" value="1"/>
</dbReference>
<organism evidence="4 5">
    <name type="scientific">Ridgeia piscesae</name>
    <name type="common">Tubeworm</name>
    <dbReference type="NCBI Taxonomy" id="27915"/>
    <lineage>
        <taxon>Eukaryota</taxon>
        <taxon>Metazoa</taxon>
        <taxon>Spiralia</taxon>
        <taxon>Lophotrochozoa</taxon>
        <taxon>Annelida</taxon>
        <taxon>Polychaeta</taxon>
        <taxon>Sedentaria</taxon>
        <taxon>Canalipalpata</taxon>
        <taxon>Sabellida</taxon>
        <taxon>Siboglinidae</taxon>
        <taxon>Ridgeia</taxon>
    </lineage>
</organism>
<dbReference type="SMART" id="SM00028">
    <property type="entry name" value="TPR"/>
    <property type="match status" value="4"/>
</dbReference>
<dbReference type="InterPro" id="IPR007397">
    <property type="entry name" value="F-box-assoc_dom"/>
</dbReference>
<reference evidence="4" key="1">
    <citation type="journal article" date="2023" name="Mol. Biol. Evol.">
        <title>Third-Generation Sequencing Reveals the Adaptive Role of the Epigenome in Three Deep-Sea Polychaetes.</title>
        <authorList>
            <person name="Perez M."/>
            <person name="Aroh O."/>
            <person name="Sun Y."/>
            <person name="Lan Y."/>
            <person name="Juniper S.K."/>
            <person name="Young C.R."/>
            <person name="Angers B."/>
            <person name="Qian P.Y."/>
        </authorList>
    </citation>
    <scope>NUCLEOTIDE SEQUENCE</scope>
    <source>
        <strain evidence="4">R07B-5</strain>
    </source>
</reference>
<dbReference type="Gene3D" id="2.60.120.430">
    <property type="entry name" value="Galactose-binding lectin"/>
    <property type="match status" value="1"/>
</dbReference>
<dbReference type="InterPro" id="IPR008979">
    <property type="entry name" value="Galactose-bd-like_sf"/>
</dbReference>
<dbReference type="EMBL" id="JAODUO010001038">
    <property type="protein sequence ID" value="KAK2171686.1"/>
    <property type="molecule type" value="Genomic_DNA"/>
</dbReference>
<feature type="compositionally biased region" description="Polar residues" evidence="2">
    <location>
        <begin position="53"/>
        <end position="65"/>
    </location>
</feature>
<dbReference type="InterPro" id="IPR007111">
    <property type="entry name" value="NACHT_NTPase"/>
</dbReference>
<dbReference type="SMART" id="SM01198">
    <property type="entry name" value="FBA"/>
    <property type="match status" value="1"/>
</dbReference>
<feature type="compositionally biased region" description="Basic and acidic residues" evidence="2">
    <location>
        <begin position="36"/>
        <end position="52"/>
    </location>
</feature>
<gene>
    <name evidence="4" type="ORF">NP493_1039g00026</name>
</gene>
<dbReference type="InterPro" id="IPR027417">
    <property type="entry name" value="P-loop_NTPase"/>
</dbReference>
<dbReference type="SUPFAM" id="SSF49785">
    <property type="entry name" value="Galactose-binding domain-like"/>
    <property type="match status" value="1"/>
</dbReference>
<comment type="caution">
    <text evidence="4">The sequence shown here is derived from an EMBL/GenBank/DDBJ whole genome shotgun (WGS) entry which is preliminary data.</text>
</comment>
<sequence length="1845" mass="206740">MGCSSSQQQQYAAFKNSPPLTKEQFEQQMAAALAEKTARVHAHNDSKIEATKRSQQVANGTAKVESNQETKPKLVEKEHSSDMNEEKHSTHNSLKSSLVVEGENSGVVEEDVKVTTNTFTADQSLPELTRAIAPDEYGNLVPDCLFGSNHVAVLSNDARYGNLSHGILVEGLPEEGTTVLPVNVNGSHSGNHGAGSTLVLCSGWESGVDGAQFVSAVYVIRSGSKGNNLHSALMKGEDRWTFAAGDDGILMISGVGRSRYAVYHNRDNLVENVGNRSRSLSTQMLTGAEGKELVDMSADKHFVLLVFCSHSSGIEDATVASLYLVSCNNGIVKSDFINGIKGSEYKSNVTDLWSFEVTNQKLRIRGPDGPCRVAFVSNLHGNDLEHFDQRDCLTTGEDEPIRGAVTINNNDIRGWVSRRSAVLVTVNEHKEFWFPGPQLKSVGKKWAFQHKWKKDETRPGLSLVRIFTVHKNVSGSSVFVELDGSPQQLIRQPEGVLYALNSGGPAYTALNDVVYTSEFSQYASYTYDHMFGSRCLALGGVKSHGRVPQIVTATNDGFLYVSCRTSEVEAEDEKGVKYEVGDLPNGKAILRLHFVPPNVGNISVNGQQITGAITEQVKNQKNLPDSHTAHQVDIPIVIKDHKVALHINGQMISGFALMDAGKYHEKQKSAQEQKEEAEAKQKLADQVEPLSRTLAKKEQEIVGWSQNLLVNASGEMGDMSHWNVSGAWKTQDGGHGTEKAFVTSHMRCVKWQEVDLTEVFSEAYLDTSPPIQASEWYREGACGGGFYSLQVSLLTADGQVLKKYDSGETGNIYMEKQWQQELVEFTDYGPGLRRISLQSYGKDDKFWAGSYGPVISDATVRVKRETRVAEDDAFVDVNLTGDKSAVSSSREKLVSKVLSDNEELLKELMEDKVLVDIDPVLQKQLQFSMVKPSGERKKRKKREIRVFVSSTFRDFKAEREELIKKTFREVNALCADRGVFFTYVDLRWGITEDQTNHGQTIAICLQEISRCHPYFVCLMGERFGWSQVSEKPDKLLNSSFDYAIENFPQELGWIDKYRYGASVTQLEVMHGVLNDSRDLKDRSFFYLRDPLDRDSCPEGVFKTPFACLCDRGRMFVSVPDALCLPLYQMLGAESEWHHKKQMDLRQRVMDTKGLAVKTYKVVDEVCSYIKKDLEWCVEQDFPKGTELTPLEREREAHIAFADVRRRIYIGRGEYFTQIDNFMMTHQKEPLVILGESGSGKSALVANWVGKVEEREPETFLFVHFIGSSADSASYLKLLRRLYEEMKKHFGFGLAIPSSDTNVVQDLTAWLTMAGSQSKCLLVLDALNQLDDGSGTEGSEHDLLWLPRALPPGVHMLLSTLPGRTLQAIQMAGWPTIHVLPLDPSEKAQIVTGYMEGIYGKTLSEDQKALIVDAPQTNNPLYLRAVLDEEFGKCAHVQVRVYGNFRNLTEKIREYLLADSPKELFAKILERLEEDFEHGQQPRLGLVRDTTTAIWCSQRGMSESELRLLLQVPAAVWSPFFLSLVENLVNRNGILNFFHDHLRQAVETKYLSTPDLKQSTYLKLADFFASRRLDDRVVDELPFLLAKAGELDRLRATISDLDVFERMVSSEDGEFELINSWKLVLHKLGTVCEKQSDFEMALHFYREAIGRQNRVVTPAQKLQLTEGLLGEATVLYLMDNMAEAKKFLVRARELATEVLGPRHHYVSAIINKLGQLSYKQCRIDEALGYFLQDLNLTRSEVGTSHPRTASILNDVALVYDDKNDRFAGQLYEAALTILLEVFGQSHLDVATVRYNLGAFYFATNSFARAKFQFSEATRILRTFLGPTHPDTIDSQKSLDEMAAFVQ</sequence>
<dbReference type="InterPro" id="IPR051191">
    <property type="entry name" value="DCAF12"/>
</dbReference>
<dbReference type="SUPFAM" id="SSF48452">
    <property type="entry name" value="TPR-like"/>
    <property type="match status" value="2"/>
</dbReference>
<dbReference type="InterPro" id="IPR019734">
    <property type="entry name" value="TPR_rpt"/>
</dbReference>
<evidence type="ECO:0000259" key="3">
    <source>
        <dbReference type="PROSITE" id="PS51114"/>
    </source>
</evidence>
<dbReference type="Gene3D" id="3.40.50.300">
    <property type="entry name" value="P-loop containing nucleotide triphosphate hydrolases"/>
    <property type="match status" value="1"/>
</dbReference>
<dbReference type="SUPFAM" id="SSF52540">
    <property type="entry name" value="P-loop containing nucleoside triphosphate hydrolases"/>
    <property type="match status" value="1"/>
</dbReference>
<dbReference type="PROSITE" id="PS00675">
    <property type="entry name" value="SIGMA54_INTERACT_1"/>
    <property type="match status" value="1"/>
</dbReference>
<dbReference type="Pfam" id="PF13271">
    <property type="entry name" value="DUF4062"/>
    <property type="match status" value="1"/>
</dbReference>
<feature type="compositionally biased region" description="Basic and acidic residues" evidence="2">
    <location>
        <begin position="66"/>
        <end position="89"/>
    </location>
</feature>
<protein>
    <recommendedName>
        <fullName evidence="3">FBA domain-containing protein</fullName>
    </recommendedName>
</protein>
<evidence type="ECO:0000313" key="5">
    <source>
        <dbReference type="Proteomes" id="UP001209878"/>
    </source>
</evidence>
<proteinExistence type="predicted"/>
<dbReference type="Pfam" id="PF13424">
    <property type="entry name" value="TPR_12"/>
    <property type="match status" value="1"/>
</dbReference>
<evidence type="ECO:0000313" key="4">
    <source>
        <dbReference type="EMBL" id="KAK2171686.1"/>
    </source>
</evidence>
<feature type="region of interest" description="Disordered" evidence="2">
    <location>
        <begin position="1"/>
        <end position="96"/>
    </location>
</feature>
<dbReference type="InterPro" id="IPR025139">
    <property type="entry name" value="DUF4062"/>
</dbReference>
<dbReference type="PANTHER" id="PTHR19860">
    <property type="entry name" value="DDB1- AND CUL4-ASSOCIATED FACTOR 12-RELATED"/>
    <property type="match status" value="1"/>
</dbReference>
<accession>A0AAD9NKJ6</accession>
<feature type="compositionally biased region" description="Basic and acidic residues" evidence="2">
    <location>
        <begin position="666"/>
        <end position="685"/>
    </location>
</feature>
<feature type="compositionally biased region" description="Polar residues" evidence="2">
    <location>
        <begin position="1"/>
        <end position="11"/>
    </location>
</feature>
<feature type="domain" description="FBA" evidence="3">
    <location>
        <begin position="680"/>
        <end position="864"/>
    </location>
</feature>
<dbReference type="Gene3D" id="1.25.40.10">
    <property type="entry name" value="Tetratricopeptide repeat domain"/>
    <property type="match status" value="2"/>
</dbReference>
<evidence type="ECO:0000256" key="2">
    <source>
        <dbReference type="SAM" id="MobiDB-lite"/>
    </source>
</evidence>
<name>A0AAD9NKJ6_RIDPI</name>
<dbReference type="InterPro" id="IPR025662">
    <property type="entry name" value="Sigma_54_int_dom_ATP-bd_1"/>
</dbReference>
<dbReference type="Gene3D" id="2.60.120.260">
    <property type="entry name" value="Galactose-binding domain-like"/>
    <property type="match status" value="1"/>
</dbReference>
<keyword evidence="1" id="KW-0677">Repeat</keyword>